<reference evidence="2" key="1">
    <citation type="journal article" date="2020" name="Microb. Genom.">
        <title>Genetic diversity of clinical and environmental Mucorales isolates obtained from an investigation of mucormycosis cases among solid organ transplant recipients.</title>
        <authorList>
            <person name="Nguyen M.H."/>
            <person name="Kaul D."/>
            <person name="Muto C."/>
            <person name="Cheng S.J."/>
            <person name="Richter R.A."/>
            <person name="Bruno V.M."/>
            <person name="Liu G."/>
            <person name="Beyhan S."/>
            <person name="Sundermann A.J."/>
            <person name="Mounaud S."/>
            <person name="Pasculle A.W."/>
            <person name="Nierman W.C."/>
            <person name="Driscoll E."/>
            <person name="Cumbie R."/>
            <person name="Clancy C.J."/>
            <person name="Dupont C.L."/>
        </authorList>
    </citation>
    <scope>NUCLEOTIDE SEQUENCE</scope>
    <source>
        <strain evidence="2">GL11</strain>
        <strain evidence="3">GL16</strain>
    </source>
</reference>
<evidence type="ECO:0000256" key="1">
    <source>
        <dbReference type="SAM" id="MobiDB-lite"/>
    </source>
</evidence>
<feature type="compositionally biased region" description="Polar residues" evidence="1">
    <location>
        <begin position="312"/>
        <end position="322"/>
    </location>
</feature>
<sequence>MSSITTGQNVLATINNQSSNQGYRPRLIEFYGYEGEDFRHFQEILESYFAISNTNSDSRKLIILKSQLRRAAKVYFERVIIQEKPDITYDQVMEKLKNYYITPELIQSYELEFNEMYQGEQEHPQIFLARLREASDLANINNEALIQSRFRAGLLREIKQFCIQSSARSFQEWTNHAEGWWNANRPRKIAMVDNPFIPRNINSALIYQDDNTYNSRQILQNHNIELIDTDERPNHFVPINNVRTNGNLDTLQAYPQVVVGPHQLTTMEVTNRSNNQSYLHHMSGNKGSQSMYPNQQEDFLSLIQKTIRMELNNQQYQTQQPTRNYYRRNRFDNYQVPNYNGNDGYHKNDYNDYNNFNGPRASNNYNRNNNRYNNRNNYNNDFNRNYNNNDIRANSDRNDTTNRSRFQPQNDNNQRQPAKN</sequence>
<evidence type="ECO:0000313" key="2">
    <source>
        <dbReference type="EMBL" id="KAG1300421.1"/>
    </source>
</evidence>
<dbReference type="EMBL" id="JAANIT010003519">
    <property type="protein sequence ID" value="KAG1533968.1"/>
    <property type="molecule type" value="Genomic_DNA"/>
</dbReference>
<dbReference type="AlphaFoldDB" id="A0A9P6WWW8"/>
<dbReference type="Proteomes" id="UP000716291">
    <property type="component" value="Unassembled WGS sequence"/>
</dbReference>
<name>A0A9P6WWW8_RHIOR</name>
<evidence type="ECO:0000313" key="3">
    <source>
        <dbReference type="EMBL" id="KAG1533968.1"/>
    </source>
</evidence>
<feature type="compositionally biased region" description="Basic and acidic residues" evidence="1">
    <location>
        <begin position="393"/>
        <end position="402"/>
    </location>
</feature>
<feature type="compositionally biased region" description="Polar residues" evidence="1">
    <location>
        <begin position="351"/>
        <end position="362"/>
    </location>
</feature>
<accession>A0A9P6WWW8</accession>
<feature type="compositionally biased region" description="Polar residues" evidence="1">
    <location>
        <begin position="403"/>
        <end position="420"/>
    </location>
</feature>
<comment type="caution">
    <text evidence="2">The sequence shown here is derived from an EMBL/GenBank/DDBJ whole genome shotgun (WGS) entry which is preliminary data.</text>
</comment>
<evidence type="ECO:0000313" key="4">
    <source>
        <dbReference type="Proteomes" id="UP000716291"/>
    </source>
</evidence>
<protein>
    <submittedName>
        <fullName evidence="2">Uncharacterized protein</fullName>
    </submittedName>
</protein>
<proteinExistence type="predicted"/>
<feature type="region of interest" description="Disordered" evidence="1">
    <location>
        <begin position="312"/>
        <end position="420"/>
    </location>
</feature>
<dbReference type="EMBL" id="JAANQT010004168">
    <property type="protein sequence ID" value="KAG1300421.1"/>
    <property type="molecule type" value="Genomic_DNA"/>
</dbReference>
<feature type="compositionally biased region" description="Low complexity" evidence="1">
    <location>
        <begin position="363"/>
        <end position="389"/>
    </location>
</feature>
<keyword evidence="4" id="KW-1185">Reference proteome</keyword>
<organism evidence="2 4">
    <name type="scientific">Rhizopus oryzae</name>
    <name type="common">Mucormycosis agent</name>
    <name type="synonym">Rhizopus arrhizus var. delemar</name>
    <dbReference type="NCBI Taxonomy" id="64495"/>
    <lineage>
        <taxon>Eukaryota</taxon>
        <taxon>Fungi</taxon>
        <taxon>Fungi incertae sedis</taxon>
        <taxon>Mucoromycota</taxon>
        <taxon>Mucoromycotina</taxon>
        <taxon>Mucoromycetes</taxon>
        <taxon>Mucorales</taxon>
        <taxon>Mucorineae</taxon>
        <taxon>Rhizopodaceae</taxon>
        <taxon>Rhizopus</taxon>
    </lineage>
</organism>
<gene>
    <name evidence="3" type="ORF">G6F51_012347</name>
    <name evidence="2" type="ORF">G6F64_012717</name>
</gene>
<dbReference type="Proteomes" id="UP000717996">
    <property type="component" value="Unassembled WGS sequence"/>
</dbReference>